<name>A0AAV7H459_DENCH</name>
<feature type="signal peptide" evidence="1">
    <location>
        <begin position="1"/>
        <end position="24"/>
    </location>
</feature>
<dbReference type="AlphaFoldDB" id="A0AAV7H459"/>
<comment type="caution">
    <text evidence="2">The sequence shown here is derived from an EMBL/GenBank/DDBJ whole genome shotgun (WGS) entry which is preliminary data.</text>
</comment>
<organism evidence="2 3">
    <name type="scientific">Dendrobium chrysotoxum</name>
    <name type="common">Orchid</name>
    <dbReference type="NCBI Taxonomy" id="161865"/>
    <lineage>
        <taxon>Eukaryota</taxon>
        <taxon>Viridiplantae</taxon>
        <taxon>Streptophyta</taxon>
        <taxon>Embryophyta</taxon>
        <taxon>Tracheophyta</taxon>
        <taxon>Spermatophyta</taxon>
        <taxon>Magnoliopsida</taxon>
        <taxon>Liliopsida</taxon>
        <taxon>Asparagales</taxon>
        <taxon>Orchidaceae</taxon>
        <taxon>Epidendroideae</taxon>
        <taxon>Malaxideae</taxon>
        <taxon>Dendrobiinae</taxon>
        <taxon>Dendrobium</taxon>
    </lineage>
</organism>
<evidence type="ECO:0008006" key="4">
    <source>
        <dbReference type="Google" id="ProtNLM"/>
    </source>
</evidence>
<sequence length="162" mass="18263">MVQSFLAHSPVVFCCLVIFRVWSANPNTSVRLEPCMAFKAHNKKNSPTKKFGAYIPTTLVGGIVRKLRAYIVIEINLLPQTLKLRLGLLRGGRRVWEKTLTLGLAHLDFSPQPHYGFQCDLIVHSPFGFETFASTERVWEKTLTQGPTHHRFITAATPSFLA</sequence>
<gene>
    <name evidence="2" type="ORF">IEQ34_002147</name>
</gene>
<proteinExistence type="predicted"/>
<feature type="chain" id="PRO_5043731328" description="Secreted protein" evidence="1">
    <location>
        <begin position="25"/>
        <end position="162"/>
    </location>
</feature>
<accession>A0AAV7H459</accession>
<reference evidence="2 3" key="1">
    <citation type="journal article" date="2021" name="Hortic Res">
        <title>Chromosome-scale assembly of the Dendrobium chrysotoxum genome enhances the understanding of orchid evolution.</title>
        <authorList>
            <person name="Zhang Y."/>
            <person name="Zhang G.Q."/>
            <person name="Zhang D."/>
            <person name="Liu X.D."/>
            <person name="Xu X.Y."/>
            <person name="Sun W.H."/>
            <person name="Yu X."/>
            <person name="Zhu X."/>
            <person name="Wang Z.W."/>
            <person name="Zhao X."/>
            <person name="Zhong W.Y."/>
            <person name="Chen H."/>
            <person name="Yin W.L."/>
            <person name="Huang T."/>
            <person name="Niu S.C."/>
            <person name="Liu Z.J."/>
        </authorList>
    </citation>
    <scope>NUCLEOTIDE SEQUENCE [LARGE SCALE GENOMIC DNA]</scope>
    <source>
        <strain evidence="2">Lindl</strain>
    </source>
</reference>
<keyword evidence="1" id="KW-0732">Signal</keyword>
<evidence type="ECO:0000313" key="2">
    <source>
        <dbReference type="EMBL" id="KAH0468915.1"/>
    </source>
</evidence>
<protein>
    <recommendedName>
        <fullName evidence="4">Secreted protein</fullName>
    </recommendedName>
</protein>
<evidence type="ECO:0000256" key="1">
    <source>
        <dbReference type="SAM" id="SignalP"/>
    </source>
</evidence>
<evidence type="ECO:0000313" key="3">
    <source>
        <dbReference type="Proteomes" id="UP000775213"/>
    </source>
</evidence>
<dbReference type="Proteomes" id="UP000775213">
    <property type="component" value="Unassembled WGS sequence"/>
</dbReference>
<dbReference type="EMBL" id="JAGFBR010000003">
    <property type="protein sequence ID" value="KAH0468915.1"/>
    <property type="molecule type" value="Genomic_DNA"/>
</dbReference>
<keyword evidence="3" id="KW-1185">Reference proteome</keyword>